<feature type="region of interest" description="Disordered" evidence="1">
    <location>
        <begin position="1162"/>
        <end position="1327"/>
    </location>
</feature>
<feature type="region of interest" description="Disordered" evidence="1">
    <location>
        <begin position="865"/>
        <end position="903"/>
    </location>
</feature>
<accession>A0A0B4F3I1</accession>
<dbReference type="EMBL" id="AZNF01000003">
    <property type="protein sequence ID" value="KID68685.1"/>
    <property type="molecule type" value="Genomic_DNA"/>
</dbReference>
<feature type="non-terminal residue" evidence="2">
    <location>
        <position position="1"/>
    </location>
</feature>
<feature type="compositionally biased region" description="Low complexity" evidence="1">
    <location>
        <begin position="924"/>
        <end position="933"/>
    </location>
</feature>
<feature type="compositionally biased region" description="Polar residues" evidence="1">
    <location>
        <begin position="662"/>
        <end position="673"/>
    </location>
</feature>
<keyword evidence="3" id="KW-1185">Reference proteome</keyword>
<sequence length="1327" mass="143725">MVMVSPTMDANASRLPSGLVSPRHVRSRAQSISSDRPSTIGYGVVLPPVFISPPAAFIASSAASQIITNDHDSHADAWYDQNGIDPAAETATVSASALQLVNSFLDQLLFNVLQVSKSTALSALRPAVIEVLKPKLGRDVVSNADEELREYLGGANEEDQEQFQGPSSSRNWDGELVWKRTRLRCMVYSSLGDMEEEDEDAYMEEENLDIGAHEQISDTISPPVAIFLTSVIEYMGELTLTVAGQAAYQRVRSKIEKELKDGARNTSDPADRIVVTDLDMERVALDRTLGRLWRGWKKRMRTPANDIAGSLFPKGPPTPCKPGQMELAHDVLSPPKSATSDSESEFRDSQEHFEGPIMEDVQPVDIPLPLGENDVDEIEVPGLTHYSDDEGDDEGDDEVDDEMDDDEVQVRKRPKSLVLSSSMFANGLPTPTKSQPHTPTVRSRQRSTSLPTPRIPHFPPKTHRHIPPSTSESEADQDTVAEIGIAMSTDGHGSLSEANPEPIAADVPAKKDVDARSQSSESDYDGTEEVAFEKAEIMTTSRISMSSSAQSTDSDSNGKATPMKRSSSVHSARIIDVPAPRSPARSRPTSLDATEQLRPVRVSGIASGFARTAASDDRFKATSNETPIKAAINALPPRSSHDKRKPSASNTSPISELEEEASQNFTRAVNQPDNWADATEIEAAGSTSSAMSQRRKGIIVTLNTKIQSSSKYEQSPVSARTVSLPATPASPDIAKGNAPDLPKKASVHSGWNSPKPETKSRLSIERTRTHESDELSLPAQQQNTSGSRQVSQAHTSVSSVSSGASRLKPVRTSEDSSSRSESVARNFEELIQSNQTITYTLTPENMRDIDAKRSLDSPVVTKFARRKSEDARAHQHSPKASPILTPSAAGNLPSPRLPPSPASPKIVESKAIINPAGPVPPAPTTITAPTARANGATAREARVRSDSVSDFAEFIKSTGPAGETKSYTVPKLGSPPLSSDKGYRESRRASATSIVNRLRYQPRDATVDSRVDNSDLIDFIRQGPPIAASNHRIPRHVAPFRTTMDSDQMSGAVGGKAIDANIPDIRSSRTSTNVTESSMPSMQSSVNSKSALIKHKAPKIPNKLFDDDDNMMPKPKTRRVRDPYAIDFSDEEGGVGQDDHILDTPKLPVKKEESLAEFLRNYEPPPEPVSAPAPRLPRKKASAPSLIGRFTRGGKDKEKDKDSASIKGMPEARSVSRASSGRGYIPIQVNIPPGYDKYNPMNGNIGANRARGPSTASSTAGRVPMKKFEPREAASKRSETADLAAFFRDSGPPLNNSPMVIDRRSSQQEDSGGLTKRFGRKKKPLAL</sequence>
<feature type="compositionally biased region" description="Polar residues" evidence="1">
    <location>
        <begin position="778"/>
        <end position="795"/>
    </location>
</feature>
<comment type="caution">
    <text evidence="2">The sequence shown here is derived from an EMBL/GenBank/DDBJ whole genome shotgun (WGS) entry which is preliminary data.</text>
</comment>
<dbReference type="Proteomes" id="UP000031186">
    <property type="component" value="Unassembled WGS sequence"/>
</dbReference>
<proteinExistence type="predicted"/>
<dbReference type="InterPro" id="IPR009072">
    <property type="entry name" value="Histone-fold"/>
</dbReference>
<feature type="region of interest" description="Disordered" evidence="1">
    <location>
        <begin position="306"/>
        <end position="824"/>
    </location>
</feature>
<dbReference type="VEuPathDB" id="FungiDB:MAN_03541"/>
<feature type="compositionally biased region" description="Basic and acidic residues" evidence="1">
    <location>
        <begin position="756"/>
        <end position="773"/>
    </location>
</feature>
<feature type="compositionally biased region" description="Basic and acidic residues" evidence="1">
    <location>
        <begin position="1193"/>
        <end position="1204"/>
    </location>
</feature>
<feature type="region of interest" description="Disordered" evidence="1">
    <location>
        <begin position="917"/>
        <end position="938"/>
    </location>
</feature>
<gene>
    <name evidence="2" type="ORF">MAN_03541</name>
</gene>
<feature type="compositionally biased region" description="Basic residues" evidence="1">
    <location>
        <begin position="1317"/>
        <end position="1327"/>
    </location>
</feature>
<dbReference type="Gene3D" id="1.10.20.10">
    <property type="entry name" value="Histone, subunit A"/>
    <property type="match status" value="1"/>
</dbReference>
<feature type="compositionally biased region" description="Acidic residues" evidence="1">
    <location>
        <begin position="389"/>
        <end position="407"/>
    </location>
</feature>
<feature type="compositionally biased region" description="Pro residues" evidence="1">
    <location>
        <begin position="1163"/>
        <end position="1175"/>
    </location>
</feature>
<evidence type="ECO:0000313" key="2">
    <source>
        <dbReference type="EMBL" id="KID68685.1"/>
    </source>
</evidence>
<feature type="compositionally biased region" description="Polar residues" evidence="1">
    <location>
        <begin position="701"/>
        <end position="721"/>
    </location>
</feature>
<evidence type="ECO:0000313" key="3">
    <source>
        <dbReference type="Proteomes" id="UP000031186"/>
    </source>
</evidence>
<feature type="compositionally biased region" description="Low complexity" evidence="1">
    <location>
        <begin position="578"/>
        <end position="588"/>
    </location>
</feature>
<dbReference type="GO" id="GO:0046982">
    <property type="term" value="F:protein heterodimerization activity"/>
    <property type="evidence" value="ECO:0007669"/>
    <property type="project" value="InterPro"/>
</dbReference>
<feature type="compositionally biased region" description="Low complexity" evidence="1">
    <location>
        <begin position="1212"/>
        <end position="1223"/>
    </location>
</feature>
<organism evidence="2 3">
    <name type="scientific">Metarhizium anisopliae (strain ARSEF 549)</name>
    <dbReference type="NCBI Taxonomy" id="3151832"/>
    <lineage>
        <taxon>Eukaryota</taxon>
        <taxon>Fungi</taxon>
        <taxon>Dikarya</taxon>
        <taxon>Ascomycota</taxon>
        <taxon>Pezizomycotina</taxon>
        <taxon>Sordariomycetes</taxon>
        <taxon>Hypocreomycetidae</taxon>
        <taxon>Hypocreales</taxon>
        <taxon>Clavicipitaceae</taxon>
        <taxon>Metarhizium</taxon>
    </lineage>
</organism>
<feature type="region of interest" description="Disordered" evidence="1">
    <location>
        <begin position="959"/>
        <end position="986"/>
    </location>
</feature>
<feature type="compositionally biased region" description="Low complexity" evidence="1">
    <location>
        <begin position="537"/>
        <end position="555"/>
    </location>
</feature>
<dbReference type="HOGENOM" id="CLU_002983_1_0_1"/>
<protein>
    <submittedName>
        <fullName evidence="2">Flo11</fullName>
    </submittedName>
</protein>
<evidence type="ECO:0000256" key="1">
    <source>
        <dbReference type="SAM" id="MobiDB-lite"/>
    </source>
</evidence>
<feature type="compositionally biased region" description="Basic and acidic residues" evidence="1">
    <location>
        <begin position="1266"/>
        <end position="1280"/>
    </location>
</feature>
<dbReference type="OrthoDB" id="5382203at2759"/>
<name>A0A0B4F3I1_METAF</name>
<reference evidence="2 3" key="1">
    <citation type="journal article" date="2014" name="Proc. Natl. Acad. Sci. U.S.A.">
        <title>Trajectory and genomic determinants of fungal-pathogen speciation and host adaptation.</title>
        <authorList>
            <person name="Hu X."/>
            <person name="Xiao G."/>
            <person name="Zheng P."/>
            <person name="Shang Y."/>
            <person name="Su Y."/>
            <person name="Zhang X."/>
            <person name="Liu X."/>
            <person name="Zhan S."/>
            <person name="St Leger R.J."/>
            <person name="Wang C."/>
        </authorList>
    </citation>
    <scope>NUCLEOTIDE SEQUENCE [LARGE SCALE GENOMIC DNA]</scope>
    <source>
        <strain evidence="2 3">ARSEF 549</strain>
    </source>
</reference>
<feature type="compositionally biased region" description="Polar residues" evidence="1">
    <location>
        <begin position="418"/>
        <end position="451"/>
    </location>
</feature>
<feature type="compositionally biased region" description="Basic and acidic residues" evidence="1">
    <location>
        <begin position="344"/>
        <end position="354"/>
    </location>
</feature>